<evidence type="ECO:0000313" key="5">
    <source>
        <dbReference type="Proteomes" id="UP001054945"/>
    </source>
</evidence>
<dbReference type="SUPFAM" id="SSF53901">
    <property type="entry name" value="Thiolase-like"/>
    <property type="match status" value="1"/>
</dbReference>
<dbReference type="Proteomes" id="UP001054945">
    <property type="component" value="Unassembled WGS sequence"/>
</dbReference>
<dbReference type="GO" id="GO:0006633">
    <property type="term" value="P:fatty acid biosynthetic process"/>
    <property type="evidence" value="ECO:0007669"/>
    <property type="project" value="TreeGrafter"/>
</dbReference>
<organism evidence="4 5">
    <name type="scientific">Caerostris extrusa</name>
    <name type="common">Bark spider</name>
    <name type="synonym">Caerostris bankana</name>
    <dbReference type="NCBI Taxonomy" id="172846"/>
    <lineage>
        <taxon>Eukaryota</taxon>
        <taxon>Metazoa</taxon>
        <taxon>Ecdysozoa</taxon>
        <taxon>Arthropoda</taxon>
        <taxon>Chelicerata</taxon>
        <taxon>Arachnida</taxon>
        <taxon>Araneae</taxon>
        <taxon>Araneomorphae</taxon>
        <taxon>Entelegynae</taxon>
        <taxon>Araneoidea</taxon>
        <taxon>Araneidae</taxon>
        <taxon>Caerostris</taxon>
    </lineage>
</organism>
<dbReference type="InterPro" id="IPR016039">
    <property type="entry name" value="Thiolase-like"/>
</dbReference>
<dbReference type="InterPro" id="IPR014031">
    <property type="entry name" value="Ketoacyl_synth_C"/>
</dbReference>
<evidence type="ECO:0000256" key="1">
    <source>
        <dbReference type="ARBA" id="ARBA00022450"/>
    </source>
</evidence>
<name>A0AAV4M669_CAEEX</name>
<comment type="caution">
    <text evidence="4">The sequence shown here is derived from an EMBL/GenBank/DDBJ whole genome shotgun (WGS) entry which is preliminary data.</text>
</comment>
<dbReference type="AlphaFoldDB" id="A0AAV4M669"/>
<keyword evidence="1" id="KW-0596">Phosphopantetheine</keyword>
<dbReference type="PROSITE" id="PS52004">
    <property type="entry name" value="KS3_2"/>
    <property type="match status" value="1"/>
</dbReference>
<sequence length="86" mass="9412">MERQILLDTLTDAGVDADEIDYVEAHGTGTPVGDPIEVNAVAAIFCKDRKKPLFLGTVKGNIGHTEAKFRYSADVILKQLHLQFGK</sequence>
<dbReference type="Gene3D" id="3.40.47.10">
    <property type="match status" value="1"/>
</dbReference>
<protein>
    <submittedName>
        <fullName evidence="4">Fatty acid synthase</fullName>
    </submittedName>
</protein>
<dbReference type="GO" id="GO:0004312">
    <property type="term" value="F:fatty acid synthase activity"/>
    <property type="evidence" value="ECO:0007669"/>
    <property type="project" value="TreeGrafter"/>
</dbReference>
<accession>A0AAV4M669</accession>
<dbReference type="PANTHER" id="PTHR43775">
    <property type="entry name" value="FATTY ACID SYNTHASE"/>
    <property type="match status" value="1"/>
</dbReference>
<dbReference type="InterPro" id="IPR020841">
    <property type="entry name" value="PKS_Beta-ketoAc_synthase_dom"/>
</dbReference>
<dbReference type="Pfam" id="PF02801">
    <property type="entry name" value="Ketoacyl-synt_C"/>
    <property type="match status" value="1"/>
</dbReference>
<proteinExistence type="predicted"/>
<evidence type="ECO:0000313" key="4">
    <source>
        <dbReference type="EMBL" id="GIX67735.1"/>
    </source>
</evidence>
<keyword evidence="2" id="KW-0597">Phosphoprotein</keyword>
<keyword evidence="5" id="KW-1185">Reference proteome</keyword>
<dbReference type="InterPro" id="IPR050091">
    <property type="entry name" value="PKS_NRPS_Biosynth_Enz"/>
</dbReference>
<evidence type="ECO:0000259" key="3">
    <source>
        <dbReference type="PROSITE" id="PS52004"/>
    </source>
</evidence>
<dbReference type="PANTHER" id="PTHR43775:SF37">
    <property type="entry name" value="SI:DKEY-61P9.11"/>
    <property type="match status" value="1"/>
</dbReference>
<reference evidence="4 5" key="1">
    <citation type="submission" date="2021-06" db="EMBL/GenBank/DDBJ databases">
        <title>Caerostris extrusa draft genome.</title>
        <authorList>
            <person name="Kono N."/>
            <person name="Arakawa K."/>
        </authorList>
    </citation>
    <scope>NUCLEOTIDE SEQUENCE [LARGE SCALE GENOMIC DNA]</scope>
</reference>
<evidence type="ECO:0000256" key="2">
    <source>
        <dbReference type="ARBA" id="ARBA00022553"/>
    </source>
</evidence>
<feature type="domain" description="Ketosynthase family 3 (KS3)" evidence="3">
    <location>
        <begin position="1"/>
        <end position="86"/>
    </location>
</feature>
<gene>
    <name evidence="4" type="primary">FASN_8</name>
    <name evidence="4" type="ORF">CEXT_56061</name>
</gene>
<dbReference type="EMBL" id="BPLR01001896">
    <property type="protein sequence ID" value="GIX67735.1"/>
    <property type="molecule type" value="Genomic_DNA"/>
</dbReference>